<keyword evidence="3 7" id="KW-0436">Ligase</keyword>
<dbReference type="Pfam" id="PF02875">
    <property type="entry name" value="Mur_ligase_C"/>
    <property type="match status" value="1"/>
</dbReference>
<dbReference type="Pfam" id="PF08245">
    <property type="entry name" value="Mur_ligase_M"/>
    <property type="match status" value="1"/>
</dbReference>
<dbReference type="NCBIfam" id="TIGR01085">
    <property type="entry name" value="murE"/>
    <property type="match status" value="1"/>
</dbReference>
<dbReference type="Proteomes" id="UP000825134">
    <property type="component" value="Chromosome"/>
</dbReference>
<evidence type="ECO:0000256" key="2">
    <source>
        <dbReference type="ARBA" id="ARBA00022842"/>
    </source>
</evidence>
<dbReference type="InterPro" id="IPR036615">
    <property type="entry name" value="Mur_ligase_C_dom_sf"/>
</dbReference>
<dbReference type="GO" id="GO:0008765">
    <property type="term" value="F:UDP-N-acetylmuramoylalanyl-D-glutamate-2,6-diaminopimelate ligase activity"/>
    <property type="evidence" value="ECO:0007669"/>
    <property type="project" value="UniProtKB-UniRule"/>
</dbReference>
<dbReference type="GO" id="GO:0005737">
    <property type="term" value="C:cytoplasm"/>
    <property type="evidence" value="ECO:0007669"/>
    <property type="project" value="UniProtKB-SubCell"/>
</dbReference>
<dbReference type="RefSeq" id="WP_080124829.1">
    <property type="nucleotide sequence ID" value="NZ_CP063063.1"/>
</dbReference>
<keyword evidence="3" id="KW-0547">Nucleotide-binding</keyword>
<dbReference type="SUPFAM" id="SSF53244">
    <property type="entry name" value="MurD-like peptide ligases, peptide-binding domain"/>
    <property type="match status" value="1"/>
</dbReference>
<comment type="pathway">
    <text evidence="3 4">Cell wall biogenesis; peptidoglycan biosynthesis.</text>
</comment>
<feature type="binding site" evidence="3">
    <location>
        <begin position="109"/>
        <end position="115"/>
    </location>
    <ligand>
        <name>ATP</name>
        <dbReference type="ChEBI" id="CHEBI:30616"/>
    </ligand>
</feature>
<keyword evidence="3 4" id="KW-0573">Peptidoglycan synthesis</keyword>
<dbReference type="SUPFAM" id="SSF63418">
    <property type="entry name" value="MurE/MurF N-terminal domain"/>
    <property type="match status" value="1"/>
</dbReference>
<comment type="PTM">
    <text evidence="3">Carboxylation is probably crucial for Mg(2+) binding and, consequently, for the gamma-phosphate positioning of ATP.</text>
</comment>
<dbReference type="NCBIfam" id="NF001126">
    <property type="entry name" value="PRK00139.1-4"/>
    <property type="match status" value="1"/>
</dbReference>
<keyword evidence="3 4" id="KW-0961">Cell wall biogenesis/degradation</keyword>
<evidence type="ECO:0000256" key="4">
    <source>
        <dbReference type="RuleBase" id="RU004135"/>
    </source>
</evidence>
<keyword evidence="3 4" id="KW-0131">Cell cycle</keyword>
<keyword evidence="3" id="KW-0067">ATP-binding</keyword>
<comment type="subcellular location">
    <subcellularLocation>
        <location evidence="3 4">Cytoplasm</location>
    </subcellularLocation>
</comment>
<accession>A0AAQ0J6H9</accession>
<protein>
    <recommendedName>
        <fullName evidence="3">UDP-N-acetylmuramoyl-L-alanyl-D-glutamate--2,6-diaminopimelate ligase</fullName>
        <ecNumber evidence="3">6.3.2.13</ecNumber>
    </recommendedName>
    <alternativeName>
        <fullName evidence="3">Meso-A2pm-adding enzyme</fullName>
    </alternativeName>
    <alternativeName>
        <fullName evidence="3">Meso-diaminopimelate-adding enzyme</fullName>
    </alternativeName>
    <alternativeName>
        <fullName evidence="3">UDP-MurNAc-L-Ala-D-Glu:meso-diaminopimelate ligase</fullName>
    </alternativeName>
    <alternativeName>
        <fullName evidence="3">UDP-MurNAc-tripeptide synthetase</fullName>
    </alternativeName>
    <alternativeName>
        <fullName evidence="3">UDP-N-acetylmuramyl-tripeptide synthetase</fullName>
    </alternativeName>
</protein>
<dbReference type="PANTHER" id="PTHR23135:SF4">
    <property type="entry name" value="UDP-N-ACETYLMURAMOYL-L-ALANYL-D-GLUTAMATE--2,6-DIAMINOPIMELATE LIGASE MURE HOMOLOG, CHLOROPLASTIC"/>
    <property type="match status" value="1"/>
</dbReference>
<evidence type="ECO:0000259" key="5">
    <source>
        <dbReference type="Pfam" id="PF02875"/>
    </source>
</evidence>
<dbReference type="InterPro" id="IPR036565">
    <property type="entry name" value="Mur-like_cat_sf"/>
</dbReference>
<proteinExistence type="inferred from homology"/>
<dbReference type="EC" id="6.3.2.13" evidence="3"/>
<dbReference type="InterPro" id="IPR005761">
    <property type="entry name" value="UDP-N-AcMur-Glu-dNH2Pim_ligase"/>
</dbReference>
<feature type="binding site" evidence="3">
    <location>
        <begin position="151"/>
        <end position="152"/>
    </location>
    <ligand>
        <name>UDP-N-acetyl-alpha-D-muramoyl-L-alanyl-D-glutamate</name>
        <dbReference type="ChEBI" id="CHEBI:83900"/>
    </ligand>
</feature>
<dbReference type="InterPro" id="IPR004101">
    <property type="entry name" value="Mur_ligase_C"/>
</dbReference>
<feature type="binding site" evidence="3">
    <location>
        <position position="178"/>
    </location>
    <ligand>
        <name>UDP-N-acetyl-alpha-D-muramoyl-L-alanyl-D-glutamate</name>
        <dbReference type="ChEBI" id="CHEBI:83900"/>
    </ligand>
</feature>
<feature type="binding site" evidence="3">
    <location>
        <begin position="403"/>
        <end position="406"/>
    </location>
    <ligand>
        <name>meso-2,6-diaminopimelate</name>
        <dbReference type="ChEBI" id="CHEBI:57791"/>
    </ligand>
</feature>
<comment type="similarity">
    <text evidence="1 3">Belongs to the MurCDEF family. MurE subfamily.</text>
</comment>
<dbReference type="GO" id="GO:0051301">
    <property type="term" value="P:cell division"/>
    <property type="evidence" value="ECO:0007669"/>
    <property type="project" value="UniProtKB-KW"/>
</dbReference>
<comment type="caution">
    <text evidence="3">Lacks conserved residue(s) required for the propagation of feature annotation.</text>
</comment>
<keyword evidence="3 4" id="KW-0133">Cell shape</keyword>
<comment type="catalytic activity">
    <reaction evidence="3">
        <text>UDP-N-acetyl-alpha-D-muramoyl-L-alanyl-D-glutamate + meso-2,6-diaminopimelate + ATP = UDP-N-acetyl-alpha-D-muramoyl-L-alanyl-gamma-D-glutamyl-meso-2,6-diaminopimelate + ADP + phosphate + H(+)</text>
        <dbReference type="Rhea" id="RHEA:23676"/>
        <dbReference type="ChEBI" id="CHEBI:15378"/>
        <dbReference type="ChEBI" id="CHEBI:30616"/>
        <dbReference type="ChEBI" id="CHEBI:43474"/>
        <dbReference type="ChEBI" id="CHEBI:57791"/>
        <dbReference type="ChEBI" id="CHEBI:83900"/>
        <dbReference type="ChEBI" id="CHEBI:83905"/>
        <dbReference type="ChEBI" id="CHEBI:456216"/>
        <dbReference type="EC" id="6.3.2.13"/>
    </reaction>
</comment>
<evidence type="ECO:0000256" key="3">
    <source>
        <dbReference type="HAMAP-Rule" id="MF_00208"/>
    </source>
</evidence>
<dbReference type="PANTHER" id="PTHR23135">
    <property type="entry name" value="MUR LIGASE FAMILY MEMBER"/>
    <property type="match status" value="1"/>
</dbReference>
<dbReference type="GO" id="GO:0009252">
    <property type="term" value="P:peptidoglycan biosynthetic process"/>
    <property type="evidence" value="ECO:0007669"/>
    <property type="project" value="UniProtKB-UniRule"/>
</dbReference>
<feature type="domain" description="Mur ligase central" evidence="6">
    <location>
        <begin position="107"/>
        <end position="307"/>
    </location>
</feature>
<dbReference type="HAMAP" id="MF_00208">
    <property type="entry name" value="MurE"/>
    <property type="match status" value="1"/>
</dbReference>
<keyword evidence="3 4" id="KW-0132">Cell division</keyword>
<feature type="modified residue" description="N6-carboxylysine" evidence="3">
    <location>
        <position position="218"/>
    </location>
</feature>
<dbReference type="SUPFAM" id="SSF53623">
    <property type="entry name" value="MurD-like peptide ligases, catalytic domain"/>
    <property type="match status" value="1"/>
</dbReference>
<evidence type="ECO:0000313" key="7">
    <source>
        <dbReference type="EMBL" id="QYC74251.1"/>
    </source>
</evidence>
<dbReference type="GO" id="GO:0000287">
    <property type="term" value="F:magnesium ion binding"/>
    <property type="evidence" value="ECO:0007669"/>
    <property type="project" value="UniProtKB-UniRule"/>
</dbReference>
<sequence>MHLDQLLQNIPVKIYGKVESIPVRNLTRDSRCVGVGDIFIARQGRFCDGNDYSAQAVENGAIAILSSLYNPFLSVVQIVAEDLVALEAYLAARFYKDPSKQLDVIGVTGTNGKTTVSCLVRELMEYKGRRTGLIGTIEHILGENRIIDSFTTPDAVLLQKYFAEMVKQNLSTAVMEVSSIGLSLGRVRETKFLAGVLTNISLDHLDFHGSFEEYVAAKQQLFAALPEQGIAVVNLDCQYAQSFLASSPARGVSYAVHQEADYRAINLRFSSSGSSCDIWYQGEVFPCETSLVGEHNVYNILAALAVVHQILGGDLAELVRYVRHLSAPKGRLDPVLSGPCPVYIDYAHTPDALDNVCKILSQLLPKDGRLIIVFGCGGDRDRSKRPLMAKVSERYGFSVVTSDNPRTEDPERIIADICSGFSTDCYVVEGDRKLAIIKAMSMASDKDIVLVAGKGHEVYQIFKHQTIVFDDREVVCEALASLC</sequence>
<dbReference type="InterPro" id="IPR013221">
    <property type="entry name" value="Mur_ligase_cen"/>
</dbReference>
<dbReference type="Gene3D" id="3.90.190.20">
    <property type="entry name" value="Mur ligase, C-terminal domain"/>
    <property type="match status" value="1"/>
</dbReference>
<name>A0AAQ0J6H9_9CHLA</name>
<dbReference type="EMBL" id="CP063185">
    <property type="protein sequence ID" value="QYC74251.1"/>
    <property type="molecule type" value="Genomic_DNA"/>
</dbReference>
<feature type="short sequence motif" description="Meso-diaminopimelate recognition motif" evidence="3">
    <location>
        <begin position="403"/>
        <end position="406"/>
    </location>
</feature>
<dbReference type="GO" id="GO:0071555">
    <property type="term" value="P:cell wall organization"/>
    <property type="evidence" value="ECO:0007669"/>
    <property type="project" value="UniProtKB-KW"/>
</dbReference>
<feature type="binding site" evidence="3">
    <location>
        <position position="186"/>
    </location>
    <ligand>
        <name>UDP-N-acetyl-alpha-D-muramoyl-L-alanyl-D-glutamate</name>
        <dbReference type="ChEBI" id="CHEBI:83900"/>
    </ligand>
</feature>
<dbReference type="InterPro" id="IPR035911">
    <property type="entry name" value="MurE/MurF_N"/>
</dbReference>
<dbReference type="Gene3D" id="3.40.1390.10">
    <property type="entry name" value="MurE/MurF, N-terminal domain"/>
    <property type="match status" value="1"/>
</dbReference>
<dbReference type="Gene3D" id="3.40.1190.10">
    <property type="entry name" value="Mur-like, catalytic domain"/>
    <property type="match status" value="1"/>
</dbReference>
<feature type="binding site" evidence="3">
    <location>
        <position position="453"/>
    </location>
    <ligand>
        <name>meso-2,6-diaminopimelate</name>
        <dbReference type="ChEBI" id="CHEBI:57791"/>
    </ligand>
</feature>
<dbReference type="AlphaFoldDB" id="A0AAQ0J6H9"/>
<gene>
    <name evidence="3" type="primary">murE</name>
    <name evidence="7" type="ORF">INQ84_04050</name>
</gene>
<comment type="function">
    <text evidence="3">Catalyzes the addition of meso-diaminopimelic acid to the nucleotide precursor UDP-N-acetylmuramoyl-L-alanyl-D-glutamate (UMAG) in the biosynthesis of bacterial cell-wall peptidoglycan.</text>
</comment>
<dbReference type="GO" id="GO:0005524">
    <property type="term" value="F:ATP binding"/>
    <property type="evidence" value="ECO:0007669"/>
    <property type="project" value="UniProtKB-UniRule"/>
</dbReference>
<evidence type="ECO:0000259" key="6">
    <source>
        <dbReference type="Pfam" id="PF08245"/>
    </source>
</evidence>
<evidence type="ECO:0000256" key="1">
    <source>
        <dbReference type="ARBA" id="ARBA00005898"/>
    </source>
</evidence>
<keyword evidence="3" id="KW-0963">Cytoplasm</keyword>
<dbReference type="GO" id="GO:0008360">
    <property type="term" value="P:regulation of cell shape"/>
    <property type="evidence" value="ECO:0007669"/>
    <property type="project" value="UniProtKB-KW"/>
</dbReference>
<organism evidence="7 8">
    <name type="scientific">Chlamydia suis</name>
    <dbReference type="NCBI Taxonomy" id="83559"/>
    <lineage>
        <taxon>Bacteria</taxon>
        <taxon>Pseudomonadati</taxon>
        <taxon>Chlamydiota</taxon>
        <taxon>Chlamydiia</taxon>
        <taxon>Chlamydiales</taxon>
        <taxon>Chlamydiaceae</taxon>
        <taxon>Chlamydia/Chlamydophila group</taxon>
        <taxon>Chlamydia</taxon>
    </lineage>
</organism>
<reference evidence="7" key="1">
    <citation type="journal article" date="2021" name="Front. Microbiol.">
        <title>Generation of Tetracycline and Rifamycin Resistant Chlamydia Suis Recombinants.</title>
        <authorList>
            <person name="Marti H."/>
            <person name="Bommana S."/>
            <person name="Read T.D."/>
            <person name="Pesch T."/>
            <person name="Prahauser B."/>
            <person name="Dean D."/>
            <person name="Borel N."/>
        </authorList>
    </citation>
    <scope>NUCLEOTIDE SEQUENCE</scope>
    <source>
        <strain evidence="7">208.1</strain>
    </source>
</reference>
<evidence type="ECO:0000313" key="8">
    <source>
        <dbReference type="Proteomes" id="UP000825134"/>
    </source>
</evidence>
<feature type="binding site" evidence="3">
    <location>
        <position position="380"/>
    </location>
    <ligand>
        <name>meso-2,6-diaminopimelate</name>
        <dbReference type="ChEBI" id="CHEBI:57791"/>
    </ligand>
</feature>
<feature type="binding site" evidence="3">
    <location>
        <position position="457"/>
    </location>
    <ligand>
        <name>meso-2,6-diaminopimelate</name>
        <dbReference type="ChEBI" id="CHEBI:57791"/>
    </ligand>
</feature>
<keyword evidence="2 3" id="KW-0460">Magnesium</keyword>
<feature type="domain" description="Mur ligase C-terminal" evidence="5">
    <location>
        <begin position="330"/>
        <end position="455"/>
    </location>
</feature>
<comment type="cofactor">
    <cofactor evidence="3">
        <name>Mg(2+)</name>
        <dbReference type="ChEBI" id="CHEBI:18420"/>
    </cofactor>
</comment>
<feature type="binding site" evidence="3">
    <location>
        <position position="30"/>
    </location>
    <ligand>
        <name>UDP-N-acetyl-alpha-D-muramoyl-L-alanyl-D-glutamate</name>
        <dbReference type="ChEBI" id="CHEBI:83900"/>
    </ligand>
</feature>